<evidence type="ECO:0000256" key="3">
    <source>
        <dbReference type="ARBA" id="ARBA00022598"/>
    </source>
</evidence>
<organism evidence="13 14">
    <name type="scientific">Coptis chinensis</name>
    <dbReference type="NCBI Taxonomy" id="261450"/>
    <lineage>
        <taxon>Eukaryota</taxon>
        <taxon>Viridiplantae</taxon>
        <taxon>Streptophyta</taxon>
        <taxon>Embryophyta</taxon>
        <taxon>Tracheophyta</taxon>
        <taxon>Spermatophyta</taxon>
        <taxon>Magnoliopsida</taxon>
        <taxon>Ranunculales</taxon>
        <taxon>Ranunculaceae</taxon>
        <taxon>Coptidoideae</taxon>
        <taxon>Coptis</taxon>
    </lineage>
</organism>
<feature type="region of interest" description="Disordered" evidence="11">
    <location>
        <begin position="567"/>
        <end position="586"/>
    </location>
</feature>
<name>A0A835ICZ6_9MAGN</name>
<gene>
    <name evidence="13" type="ORF">IFM89_031519</name>
</gene>
<dbReference type="Proteomes" id="UP000631114">
    <property type="component" value="Unassembled WGS sequence"/>
</dbReference>
<dbReference type="HAMAP" id="MF_00041">
    <property type="entry name" value="Cys_tRNA_synth"/>
    <property type="match status" value="1"/>
</dbReference>
<dbReference type="GO" id="GO:0005524">
    <property type="term" value="F:ATP binding"/>
    <property type="evidence" value="ECO:0007669"/>
    <property type="project" value="UniProtKB-KW"/>
</dbReference>
<dbReference type="InterPro" id="IPR032678">
    <property type="entry name" value="tRNA-synt_1_cat_dom"/>
</dbReference>
<dbReference type="GO" id="GO:0004817">
    <property type="term" value="F:cysteine-tRNA ligase activity"/>
    <property type="evidence" value="ECO:0007669"/>
    <property type="project" value="UniProtKB-EC"/>
</dbReference>
<evidence type="ECO:0000256" key="5">
    <source>
        <dbReference type="ARBA" id="ARBA00022741"/>
    </source>
</evidence>
<dbReference type="InterPro" id="IPR036259">
    <property type="entry name" value="MFS_trans_sf"/>
</dbReference>
<evidence type="ECO:0000256" key="8">
    <source>
        <dbReference type="ARBA" id="ARBA00022917"/>
    </source>
</evidence>
<sequence length="764" mass="86056">MLYDHLLRGKGQPAYGVKRRTMMNDLQDARQEEDRIARRFREKEHMVSAMGSVCGDLKNPLLVMPLNKAAAVEGSSFFPPRHVEHEPYIPVVNNLVGASYPIMDKLMKEISAICFCLPQSSPSADLPLYRWYNLLGQQKQMFTPKNIGKLGMYVCGTTVYDLSHIGHARVYVSFDVLFRYLKHLEYEVCYVRNVTDVDDKKVVATVLHVAVIHRLSYLTCRFLIMVVPRVDGDVYFSVDKFPEYGQLSGRKLEDNRAGERVTVDSRKRNPTDFALWKSTKEGESFWESPWGPGRPGWHIECSAMSAAYLGYSFDIHGGGVDLVFPHHENEIAQSCAACNKSNISYWIHNGFVNIDNEKMSKSLGNFFTIRQVIDLCHPLAVRLFLMGTHYRSPINYSNAQLGSASDRVFYIYQMLLMPLLAPGLDEVKLLRIGLFAGCANIFLYSVSWSPWVPYLASSISVLAVFAPPCIRSIASKQVDPEEQGKGQGCISGMCSFANIVSPLTFTPLTALFLSERAPFHFPGFSIMCTGFAMSHLLLCTYLYGVYIAVKHSNQSQDTMTIEESSETEVILQKPSMGKKQDSSKLDPETHFFSSANVAIKDEELTATRQMNAHAYTEKELGKFALSNKHTLPSNANSSRVSGSRRKRAKFEKDPLLKTIGELADLMKSQYKPEGQVLDEAMDQLNELKSSGVLDIDLYIASGTGGMEEIMKRRKWRKKIHKNGYPFITIIDKIFSSHDKNQITNVGLFAHRISALDRTPEGVFQ</sequence>
<keyword evidence="6" id="KW-0862">Zinc</keyword>
<evidence type="ECO:0000313" key="14">
    <source>
        <dbReference type="Proteomes" id="UP000631114"/>
    </source>
</evidence>
<protein>
    <recommendedName>
        <fullName evidence="2">cysteine--tRNA ligase</fullName>
        <ecNumber evidence="2">6.1.1.16</ecNumber>
    </recommendedName>
    <alternativeName>
        <fullName evidence="10">Cysteinyl-tRNA synthetase</fullName>
    </alternativeName>
</protein>
<proteinExistence type="inferred from homology"/>
<dbReference type="SUPFAM" id="SSF52374">
    <property type="entry name" value="Nucleotidylyl transferase"/>
    <property type="match status" value="1"/>
</dbReference>
<dbReference type="Gene3D" id="3.40.50.620">
    <property type="entry name" value="HUPs"/>
    <property type="match status" value="2"/>
</dbReference>
<dbReference type="InterPro" id="IPR015803">
    <property type="entry name" value="Cys-tRNA-ligase"/>
</dbReference>
<keyword evidence="5" id="KW-0547">Nucleotide-binding</keyword>
<keyword evidence="14" id="KW-1185">Reference proteome</keyword>
<dbReference type="InterPro" id="IPR024909">
    <property type="entry name" value="Cys-tRNA/MSH_ligase"/>
</dbReference>
<keyword evidence="4" id="KW-0479">Metal-binding</keyword>
<reference evidence="13 14" key="1">
    <citation type="submission" date="2020-10" db="EMBL/GenBank/DDBJ databases">
        <title>The Coptis chinensis genome and diversification of protoberbering-type alkaloids.</title>
        <authorList>
            <person name="Wang B."/>
            <person name="Shu S."/>
            <person name="Song C."/>
            <person name="Liu Y."/>
        </authorList>
    </citation>
    <scope>NUCLEOTIDE SEQUENCE [LARGE SCALE GENOMIC DNA]</scope>
    <source>
        <strain evidence="13">HL-2020</strain>
        <tissue evidence="13">Leaf</tissue>
    </source>
</reference>
<comment type="cofactor">
    <cofactor evidence="1">
        <name>Zn(2+)</name>
        <dbReference type="ChEBI" id="CHEBI:29105"/>
    </cofactor>
</comment>
<accession>A0A835ICZ6</accession>
<dbReference type="InterPro" id="IPR014729">
    <property type="entry name" value="Rossmann-like_a/b/a_fold"/>
</dbReference>
<evidence type="ECO:0000256" key="7">
    <source>
        <dbReference type="ARBA" id="ARBA00022840"/>
    </source>
</evidence>
<keyword evidence="7" id="KW-0067">ATP-binding</keyword>
<evidence type="ECO:0000256" key="10">
    <source>
        <dbReference type="ARBA" id="ARBA00031499"/>
    </source>
</evidence>
<comment type="caution">
    <text evidence="13">The sequence shown here is derived from an EMBL/GenBank/DDBJ whole genome shotgun (WGS) entry which is preliminary data.</text>
</comment>
<evidence type="ECO:0000256" key="11">
    <source>
        <dbReference type="SAM" id="MobiDB-lite"/>
    </source>
</evidence>
<dbReference type="SUPFAM" id="SSF103473">
    <property type="entry name" value="MFS general substrate transporter"/>
    <property type="match status" value="1"/>
</dbReference>
<evidence type="ECO:0000259" key="12">
    <source>
        <dbReference type="Pfam" id="PF01406"/>
    </source>
</evidence>
<evidence type="ECO:0000256" key="4">
    <source>
        <dbReference type="ARBA" id="ARBA00022723"/>
    </source>
</evidence>
<dbReference type="EC" id="6.1.1.16" evidence="2"/>
<dbReference type="OrthoDB" id="438179at2759"/>
<dbReference type="CDD" id="cd00672">
    <property type="entry name" value="CysRS_core"/>
    <property type="match status" value="1"/>
</dbReference>
<feature type="domain" description="tRNA synthetases class I catalytic" evidence="12">
    <location>
        <begin position="231"/>
        <end position="404"/>
    </location>
</feature>
<feature type="domain" description="tRNA synthetases class I catalytic" evidence="12">
    <location>
        <begin position="144"/>
        <end position="204"/>
    </location>
</feature>
<dbReference type="GO" id="GO:0046872">
    <property type="term" value="F:metal ion binding"/>
    <property type="evidence" value="ECO:0007669"/>
    <property type="project" value="UniProtKB-KW"/>
</dbReference>
<keyword evidence="8" id="KW-0648">Protein biosynthesis</keyword>
<dbReference type="GO" id="GO:0006423">
    <property type="term" value="P:cysteinyl-tRNA aminoacylation"/>
    <property type="evidence" value="ECO:0007669"/>
    <property type="project" value="InterPro"/>
</dbReference>
<dbReference type="EMBL" id="JADFTS010000003">
    <property type="protein sequence ID" value="KAF9616655.1"/>
    <property type="molecule type" value="Genomic_DNA"/>
</dbReference>
<evidence type="ECO:0000256" key="1">
    <source>
        <dbReference type="ARBA" id="ARBA00001947"/>
    </source>
</evidence>
<dbReference type="Pfam" id="PF01406">
    <property type="entry name" value="tRNA-synt_1e"/>
    <property type="match status" value="2"/>
</dbReference>
<keyword evidence="9" id="KW-0030">Aminoacyl-tRNA synthetase</keyword>
<keyword evidence="3" id="KW-0436">Ligase</keyword>
<dbReference type="PANTHER" id="PTHR10890">
    <property type="entry name" value="CYSTEINYL-TRNA SYNTHETASE"/>
    <property type="match status" value="1"/>
</dbReference>
<evidence type="ECO:0000256" key="6">
    <source>
        <dbReference type="ARBA" id="ARBA00022833"/>
    </source>
</evidence>
<evidence type="ECO:0000313" key="13">
    <source>
        <dbReference type="EMBL" id="KAF9616655.1"/>
    </source>
</evidence>
<dbReference type="AlphaFoldDB" id="A0A835ICZ6"/>
<evidence type="ECO:0000256" key="2">
    <source>
        <dbReference type="ARBA" id="ARBA00012832"/>
    </source>
</evidence>
<evidence type="ECO:0000256" key="9">
    <source>
        <dbReference type="ARBA" id="ARBA00023146"/>
    </source>
</evidence>
<dbReference type="GO" id="GO:0005737">
    <property type="term" value="C:cytoplasm"/>
    <property type="evidence" value="ECO:0007669"/>
    <property type="project" value="TreeGrafter"/>
</dbReference>
<dbReference type="FunFam" id="3.40.50.620:FF:000451">
    <property type="entry name" value="Cysteine-tRNA ligase-like protein"/>
    <property type="match status" value="1"/>
</dbReference>
<dbReference type="PANTHER" id="PTHR10890:SF25">
    <property type="entry name" value="CYSTEINE--TRNA LIGASE, CHLOROPLASTIC_MITOCHONDRIAL"/>
    <property type="match status" value="1"/>
</dbReference>